<comment type="caution">
    <text evidence="3">The sequence shown here is derived from an EMBL/GenBank/DDBJ whole genome shotgun (WGS) entry which is preliminary data.</text>
</comment>
<feature type="compositionally biased region" description="Polar residues" evidence="1">
    <location>
        <begin position="45"/>
        <end position="54"/>
    </location>
</feature>
<feature type="compositionally biased region" description="Acidic residues" evidence="1">
    <location>
        <begin position="1089"/>
        <end position="1098"/>
    </location>
</feature>
<dbReference type="OrthoDB" id="47228at2759"/>
<evidence type="ECO:0000256" key="1">
    <source>
        <dbReference type="SAM" id="MobiDB-lite"/>
    </source>
</evidence>
<feature type="region of interest" description="Disordered" evidence="1">
    <location>
        <begin position="134"/>
        <end position="164"/>
    </location>
</feature>
<feature type="region of interest" description="Disordered" evidence="1">
    <location>
        <begin position="911"/>
        <end position="965"/>
    </location>
</feature>
<gene>
    <name evidence="3" type="ORF">IV203_032134</name>
</gene>
<feature type="domain" description="DUF4116" evidence="2">
    <location>
        <begin position="682"/>
        <end position="730"/>
    </location>
</feature>
<feature type="region of interest" description="Disordered" evidence="1">
    <location>
        <begin position="1"/>
        <end position="54"/>
    </location>
</feature>
<feature type="compositionally biased region" description="Low complexity" evidence="1">
    <location>
        <begin position="8"/>
        <end position="34"/>
    </location>
</feature>
<protein>
    <recommendedName>
        <fullName evidence="2">DUF4116 domain-containing protein</fullName>
    </recommendedName>
</protein>
<evidence type="ECO:0000259" key="2">
    <source>
        <dbReference type="Pfam" id="PF13475"/>
    </source>
</evidence>
<organism evidence="3 4">
    <name type="scientific">Nitzschia inconspicua</name>
    <dbReference type="NCBI Taxonomy" id="303405"/>
    <lineage>
        <taxon>Eukaryota</taxon>
        <taxon>Sar</taxon>
        <taxon>Stramenopiles</taxon>
        <taxon>Ochrophyta</taxon>
        <taxon>Bacillariophyta</taxon>
        <taxon>Bacillariophyceae</taxon>
        <taxon>Bacillariophycidae</taxon>
        <taxon>Bacillariales</taxon>
        <taxon>Bacillariaceae</taxon>
        <taxon>Nitzschia</taxon>
    </lineage>
</organism>
<accession>A0A9K3LZD1</accession>
<feature type="region of interest" description="Disordered" evidence="1">
    <location>
        <begin position="857"/>
        <end position="888"/>
    </location>
</feature>
<sequence>MESESETEIMSTSPQATTTTPSTTSSQQQQQNRRSSCRHHLKAPPSNSFNVLSQQDKQRAIRLIQREGQAKTIWEHLPELWRHDKELILAALNNHTAELPCKSQFERSFPQPLRFDKDIVLAFCCRPDFSKKRRNNNNSHNHHNHNQYNKQYNSSSNKEDNDEEEDRGLYYERHLFVPGCLTNDKYVMMAYCRKIPRSLQDCSEELCNDRDIVITAITHCGGLELQYASVQLQQDMDIVKLACTNHGRAIEFCPLLSSTRHTLLHDRNFMLQVVLNNPGGGQMWKLLPLHMKNNDTELVLQALTNGLLLRDVPKQYIRLEFLIQALRRNPSLYLQLKYLKVHTPSDIFYHNNTSSSTTSTYTTTTATTNNKGWNQHPTLAFEAIISKRSTPQVHTAALGEEGCPTLKEDRQVVLAICQRGSIEMIQHVLGTTSNTNNNTNNQEHENNINNNNNNNQNHDDAALAAILHFNNDNNNMAVPPEPPLPAIHPNDHHHNIINNNDVVNILPPVPNLAAATAAAAVNPIHRRRDGDRTAAGRFRPQPPQIPQIPPLPQIQPTTATTTVASPRSRFRDDMDIMTLAVQRDPSFFSVASLRLQAEPELILCSITPKTAWDTLKTVPWSIRQDHPEITVKAIELCNKSNLRYLPSHIPEELWIHHRDICMAWIRRGQPILDVFERILQNDIEMALLVAKHNWSQFHKVGDRFLADRDFILQAVQCDGRVLQFANQTLRQDVNMMIVAAANYYNNTPISSVNIIIKKFCKMMNMNALKHEIQRLLHLHDIFLYQFLRGITIKTPRLAPALRSQLTMLDRGVETSQALKQLIAQYLGVPIGTTLSVLRKADDNVKLTERSLEEYNATWGHTERSNDGNDDNNNVDNNNNNNDDDDDNTARMAFRNVRLMARRHRTNMELLNDNIPNYNDHHDDDDNNGGGPGDDIGPRDGIYHTTNDDVDDDDDDNNNNDTSNVGNVARLTTRICTTQMGMAQTVMDDNVDRHRTSYVTRMDIRLGRRMQVGRRRIDWSPRTDTQQQQQQQQQDRHQERGDRERLWAAERQRNQEDMLARLEARNARSRAAERLQQRQVQDVVDRNVGDDNDDVDDIDTPPPLMQHLPPVDFLGLALFDDDGDDDTDMVSDPDD</sequence>
<proteinExistence type="predicted"/>
<dbReference type="EMBL" id="JAGRRH010000006">
    <property type="protein sequence ID" value="KAG7369391.1"/>
    <property type="molecule type" value="Genomic_DNA"/>
</dbReference>
<feature type="compositionally biased region" description="Low complexity" evidence="1">
    <location>
        <begin position="146"/>
        <end position="156"/>
    </location>
</feature>
<feature type="compositionally biased region" description="Acidic residues" evidence="1">
    <location>
        <begin position="947"/>
        <end position="957"/>
    </location>
</feature>
<dbReference type="Pfam" id="PF13475">
    <property type="entry name" value="DUF4116"/>
    <property type="match status" value="2"/>
</dbReference>
<dbReference type="PANTHER" id="PTHR34586:SF3">
    <property type="entry name" value="FOLLISTATIN-LIKE DOMAIN-CONTAINING PROTEIN"/>
    <property type="match status" value="1"/>
</dbReference>
<dbReference type="InterPro" id="IPR053097">
    <property type="entry name" value="Prespore_vesicle_assoc"/>
</dbReference>
<feature type="compositionally biased region" description="Low complexity" evidence="1">
    <location>
        <begin position="870"/>
        <end position="880"/>
    </location>
</feature>
<feature type="compositionally biased region" description="Pro residues" evidence="1">
    <location>
        <begin position="540"/>
        <end position="553"/>
    </location>
</feature>
<name>A0A9K3LZD1_9STRA</name>
<feature type="region of interest" description="Disordered" evidence="1">
    <location>
        <begin position="436"/>
        <end position="455"/>
    </location>
</feature>
<feature type="compositionally biased region" description="Basic and acidic residues" evidence="1">
    <location>
        <begin position="1033"/>
        <end position="1042"/>
    </location>
</feature>
<feature type="region of interest" description="Disordered" evidence="1">
    <location>
        <begin position="1069"/>
        <end position="1134"/>
    </location>
</feature>
<dbReference type="Proteomes" id="UP000693970">
    <property type="component" value="Unassembled WGS sequence"/>
</dbReference>
<evidence type="ECO:0000313" key="4">
    <source>
        <dbReference type="Proteomes" id="UP000693970"/>
    </source>
</evidence>
<feature type="region of interest" description="Disordered" evidence="1">
    <location>
        <begin position="532"/>
        <end position="559"/>
    </location>
</feature>
<feature type="domain" description="DUF4116" evidence="2">
    <location>
        <begin position="184"/>
        <end position="221"/>
    </location>
</feature>
<feature type="region of interest" description="Disordered" evidence="1">
    <location>
        <begin position="1011"/>
        <end position="1042"/>
    </location>
</feature>
<feature type="compositionally biased region" description="Basic residues" evidence="1">
    <location>
        <begin position="134"/>
        <end position="145"/>
    </location>
</feature>
<dbReference type="AlphaFoldDB" id="A0A9K3LZD1"/>
<keyword evidence="4" id="KW-1185">Reference proteome</keyword>
<dbReference type="InterPro" id="IPR025197">
    <property type="entry name" value="DUF4116"/>
</dbReference>
<evidence type="ECO:0000313" key="3">
    <source>
        <dbReference type="EMBL" id="KAG7369391.1"/>
    </source>
</evidence>
<feature type="compositionally biased region" description="Acidic residues" evidence="1">
    <location>
        <begin position="1118"/>
        <end position="1134"/>
    </location>
</feature>
<reference evidence="3" key="1">
    <citation type="journal article" date="2021" name="Sci. Rep.">
        <title>Diploid genomic architecture of Nitzschia inconspicua, an elite biomass production diatom.</title>
        <authorList>
            <person name="Oliver A."/>
            <person name="Podell S."/>
            <person name="Pinowska A."/>
            <person name="Traller J.C."/>
            <person name="Smith S.R."/>
            <person name="McClure R."/>
            <person name="Beliaev A."/>
            <person name="Bohutskyi P."/>
            <person name="Hill E.A."/>
            <person name="Rabines A."/>
            <person name="Zheng H."/>
            <person name="Allen L.Z."/>
            <person name="Kuo A."/>
            <person name="Grigoriev I.V."/>
            <person name="Allen A.E."/>
            <person name="Hazlebeck D."/>
            <person name="Allen E.E."/>
        </authorList>
    </citation>
    <scope>NUCLEOTIDE SEQUENCE</scope>
    <source>
        <strain evidence="3">Hildebrandi</strain>
    </source>
</reference>
<dbReference type="PANTHER" id="PTHR34586">
    <property type="entry name" value="SPERACT/SCAVENGER RECEPTOR DOMAIN-CONTAINING PROTEIN"/>
    <property type="match status" value="1"/>
</dbReference>
<reference evidence="3" key="2">
    <citation type="submission" date="2021-04" db="EMBL/GenBank/DDBJ databases">
        <authorList>
            <person name="Podell S."/>
        </authorList>
    </citation>
    <scope>NUCLEOTIDE SEQUENCE</scope>
    <source>
        <strain evidence="3">Hildebrandi</strain>
    </source>
</reference>